<accession>A0A485KXB6</accession>
<feature type="signal peptide" evidence="1">
    <location>
        <begin position="1"/>
        <end position="17"/>
    </location>
</feature>
<dbReference type="EMBL" id="VJMH01005377">
    <property type="protein sequence ID" value="KAF0696684.1"/>
    <property type="molecule type" value="Genomic_DNA"/>
</dbReference>
<gene>
    <name evidence="3" type="primary">Aste57867_12579</name>
    <name evidence="2" type="ORF">As57867_012533</name>
    <name evidence="3" type="ORF">ASTE57867_12579</name>
</gene>
<keyword evidence="4" id="KW-1185">Reference proteome</keyword>
<evidence type="ECO:0000313" key="2">
    <source>
        <dbReference type="EMBL" id="KAF0696684.1"/>
    </source>
</evidence>
<reference evidence="3 4" key="1">
    <citation type="submission" date="2019-03" db="EMBL/GenBank/DDBJ databases">
        <authorList>
            <person name="Gaulin E."/>
            <person name="Dumas B."/>
        </authorList>
    </citation>
    <scope>NUCLEOTIDE SEQUENCE [LARGE SCALE GENOMIC DNA]</scope>
    <source>
        <strain evidence="3">CBS 568.67</strain>
    </source>
</reference>
<name>A0A485KXB6_9STRA</name>
<evidence type="ECO:0000256" key="1">
    <source>
        <dbReference type="SAM" id="SignalP"/>
    </source>
</evidence>
<keyword evidence="1" id="KW-0732">Signal</keyword>
<sequence>MRAVVFLLAALVTVVSAQSAVVASQQDAKKISVVGDATYAIVGPLCSGSGIVPAGTKCPVKGEKAVEACLKNLPSFNNGTCVAPVDAVCQKIPSNAWGCVWSKKIANTTTVKPTTVAPKP</sequence>
<organism evidence="3 4">
    <name type="scientific">Aphanomyces stellatus</name>
    <dbReference type="NCBI Taxonomy" id="120398"/>
    <lineage>
        <taxon>Eukaryota</taxon>
        <taxon>Sar</taxon>
        <taxon>Stramenopiles</taxon>
        <taxon>Oomycota</taxon>
        <taxon>Saprolegniomycetes</taxon>
        <taxon>Saprolegniales</taxon>
        <taxon>Verrucalvaceae</taxon>
        <taxon>Aphanomyces</taxon>
    </lineage>
</organism>
<dbReference type="OrthoDB" id="167158at2759"/>
<protein>
    <submittedName>
        <fullName evidence="3">Aste57867_12579 protein</fullName>
    </submittedName>
</protein>
<feature type="chain" id="PRO_5036355493" evidence="1">
    <location>
        <begin position="18"/>
        <end position="120"/>
    </location>
</feature>
<dbReference type="EMBL" id="CAADRA010005398">
    <property type="protein sequence ID" value="VFT89430.1"/>
    <property type="molecule type" value="Genomic_DNA"/>
</dbReference>
<dbReference type="AlphaFoldDB" id="A0A485KXB6"/>
<evidence type="ECO:0000313" key="4">
    <source>
        <dbReference type="Proteomes" id="UP000332933"/>
    </source>
</evidence>
<evidence type="ECO:0000313" key="3">
    <source>
        <dbReference type="EMBL" id="VFT89430.1"/>
    </source>
</evidence>
<proteinExistence type="predicted"/>
<reference evidence="2" key="2">
    <citation type="submission" date="2019-06" db="EMBL/GenBank/DDBJ databases">
        <title>Genomics analysis of Aphanomyces spp. identifies a new class of oomycete effector associated with host adaptation.</title>
        <authorList>
            <person name="Gaulin E."/>
        </authorList>
    </citation>
    <scope>NUCLEOTIDE SEQUENCE</scope>
    <source>
        <strain evidence="2">CBS 578.67</strain>
    </source>
</reference>
<dbReference type="Proteomes" id="UP000332933">
    <property type="component" value="Unassembled WGS sequence"/>
</dbReference>